<keyword evidence="4" id="KW-1185">Reference proteome</keyword>
<keyword evidence="2" id="KW-0472">Membrane</keyword>
<reference evidence="3 4" key="1">
    <citation type="submission" date="2018-06" db="EMBL/GenBank/DDBJ databases">
        <authorList>
            <consortium name="Pathogen Informatics"/>
            <person name="Doyle S."/>
        </authorList>
    </citation>
    <scope>NUCLEOTIDE SEQUENCE [LARGE SCALE GENOMIC DNA]</scope>
    <source>
        <strain evidence="4">NCTC 11391</strain>
    </source>
</reference>
<gene>
    <name evidence="3" type="ORF">NCTC11391_00890</name>
</gene>
<organism evidence="3 4">
    <name type="scientific">Streptococcus downei MFe28</name>
    <dbReference type="NCBI Taxonomy" id="764290"/>
    <lineage>
        <taxon>Bacteria</taxon>
        <taxon>Bacillati</taxon>
        <taxon>Bacillota</taxon>
        <taxon>Bacilli</taxon>
        <taxon>Lactobacillales</taxon>
        <taxon>Streptococcaceae</taxon>
        <taxon>Streptococcus</taxon>
    </lineage>
</organism>
<dbReference type="Proteomes" id="UP000254082">
    <property type="component" value="Unassembled WGS sequence"/>
</dbReference>
<name>A0A380JCW0_STRDO</name>
<dbReference type="OrthoDB" id="2222080at2"/>
<accession>A0A380JCW0</accession>
<sequence>MKKLSPKELEWVRLFEEINHRPPTTKEMRVAFAKRRKALRKKRGGLSNLSKILITAVIFFLMVALTVLIFQLRESKKELAQSRKVVETKKKQASSSTTSSSSSSSISKKDWEKSSGSSEVYNQERKSKYWNSNKATSLANYMAAWGEKMSQPDYKEISIDLPVYWKGGSELSRDEIIVAGYEYWYGDDNVHRYIFVINSSGQGKVLYSHDSSGSKYTVTETDNRALKEEFDKIVSGEPYPNY</sequence>
<feature type="region of interest" description="Disordered" evidence="1">
    <location>
        <begin position="81"/>
        <end position="112"/>
    </location>
</feature>
<keyword evidence="2" id="KW-1133">Transmembrane helix</keyword>
<keyword evidence="2" id="KW-0812">Transmembrane</keyword>
<evidence type="ECO:0000256" key="1">
    <source>
        <dbReference type="SAM" id="MobiDB-lite"/>
    </source>
</evidence>
<proteinExistence type="predicted"/>
<evidence type="ECO:0000256" key="2">
    <source>
        <dbReference type="SAM" id="Phobius"/>
    </source>
</evidence>
<feature type="transmembrane region" description="Helical" evidence="2">
    <location>
        <begin position="49"/>
        <end position="72"/>
    </location>
</feature>
<protein>
    <recommendedName>
        <fullName evidence="5">DUF4767 domain-containing protein</fullName>
    </recommendedName>
</protein>
<feature type="compositionally biased region" description="Low complexity" evidence="1">
    <location>
        <begin position="93"/>
        <end position="106"/>
    </location>
</feature>
<dbReference type="AlphaFoldDB" id="A0A380JCW0"/>
<dbReference type="RefSeq" id="WP_019787825.1">
    <property type="nucleotide sequence ID" value="NZ_UHFA01000002.1"/>
</dbReference>
<evidence type="ECO:0008006" key="5">
    <source>
        <dbReference type="Google" id="ProtNLM"/>
    </source>
</evidence>
<dbReference type="EMBL" id="UHFA01000002">
    <property type="protein sequence ID" value="SUN35851.1"/>
    <property type="molecule type" value="Genomic_DNA"/>
</dbReference>
<evidence type="ECO:0000313" key="4">
    <source>
        <dbReference type="Proteomes" id="UP000254082"/>
    </source>
</evidence>
<feature type="compositionally biased region" description="Basic and acidic residues" evidence="1">
    <location>
        <begin position="81"/>
        <end position="90"/>
    </location>
</feature>
<evidence type="ECO:0000313" key="3">
    <source>
        <dbReference type="EMBL" id="SUN35851.1"/>
    </source>
</evidence>